<proteinExistence type="predicted"/>
<dbReference type="HOGENOM" id="CLU_2862247_0_0_4"/>
<dbReference type="EMBL" id="CP001154">
    <property type="protein sequence ID" value="ACO74547.1"/>
    <property type="molecule type" value="Genomic_DNA"/>
</dbReference>
<dbReference type="RefSeq" id="WP_012697033.1">
    <property type="nucleotide sequence ID" value="NC_012559.1"/>
</dbReference>
<gene>
    <name evidence="1" type="ordered locus">LHK_01559</name>
</gene>
<evidence type="ECO:0000313" key="2">
    <source>
        <dbReference type="Proteomes" id="UP000002010"/>
    </source>
</evidence>
<sequence length="64" mass="6969">MAFVLLVLGIDGCKSLGVLLFCCTRSLFLGQQLCRYASLIGIPFDLHTRSASAVAMPPCTRQQH</sequence>
<dbReference type="Proteomes" id="UP000002010">
    <property type="component" value="Chromosome"/>
</dbReference>
<dbReference type="AlphaFoldDB" id="C1D7V7"/>
<keyword evidence="2" id="KW-1185">Reference proteome</keyword>
<dbReference type="KEGG" id="lhk:LHK_01559"/>
<organism evidence="1 2">
    <name type="scientific">Laribacter hongkongensis (strain HLHK9)</name>
    <dbReference type="NCBI Taxonomy" id="557598"/>
    <lineage>
        <taxon>Bacteria</taxon>
        <taxon>Pseudomonadati</taxon>
        <taxon>Pseudomonadota</taxon>
        <taxon>Betaproteobacteria</taxon>
        <taxon>Neisseriales</taxon>
        <taxon>Aquaspirillaceae</taxon>
        <taxon>Laribacter</taxon>
    </lineage>
</organism>
<accession>C1D7V7</accession>
<evidence type="ECO:0000313" key="1">
    <source>
        <dbReference type="EMBL" id="ACO74547.1"/>
    </source>
</evidence>
<name>C1D7V7_LARHH</name>
<dbReference type="GeneID" id="75111198"/>
<reference evidence="1 2" key="1">
    <citation type="journal article" date="2009" name="PLoS Genet.">
        <title>The complete genome and proteome of Laribacter hongkongensis reveal potential mechanisms for adaptations to different temperatures and habitats.</title>
        <authorList>
            <person name="Woo P.C."/>
            <person name="Lau S.K."/>
            <person name="Tse H."/>
            <person name="Teng J.L."/>
            <person name="Curreem S.O."/>
            <person name="Tsang A.K."/>
            <person name="Fan R.Y."/>
            <person name="Wong G.K."/>
            <person name="Huang Y."/>
            <person name="Loman N.J."/>
            <person name="Snyder L.A."/>
            <person name="Cai J.J."/>
            <person name="Huang J.D."/>
            <person name="Mak W."/>
            <person name="Pallen M.J."/>
            <person name="Lok S."/>
            <person name="Yuen K.Y."/>
        </authorList>
    </citation>
    <scope>NUCLEOTIDE SEQUENCE [LARGE SCALE GENOMIC DNA]</scope>
    <source>
        <strain evidence="1 2">HLHK9</strain>
    </source>
</reference>
<protein>
    <submittedName>
        <fullName evidence="1">Uncharacterized protein</fullName>
    </submittedName>
</protein>